<gene>
    <name evidence="4" type="primary">wcuE</name>
</gene>
<accession>A0A0P0YQK6</accession>
<evidence type="ECO:0000313" key="4">
    <source>
        <dbReference type="EMBL" id="BAT23482.1"/>
    </source>
</evidence>
<dbReference type="InterPro" id="IPR028098">
    <property type="entry name" value="Glyco_trans_4-like_N"/>
</dbReference>
<dbReference type="CDD" id="cd03809">
    <property type="entry name" value="GT4_MtfB-like"/>
    <property type="match status" value="1"/>
</dbReference>
<reference evidence="4" key="2">
    <citation type="journal article" date="2015" name="Sci. Rep.">
        <title>Genetic analysis of capsular polysaccharide synthesis gene clusters in 79 capsular types of Klebsiella spp.</title>
        <authorList>
            <person name="Pan Y.J."/>
            <person name="Lin T.L."/>
            <person name="Chen C.T."/>
            <person name="Chen Y.Y."/>
            <person name="Hsieh P.F."/>
            <person name="Hsu C.R."/>
            <person name="Wu M.C."/>
            <person name="Wang J.T."/>
        </authorList>
    </citation>
    <scope>NUCLEOTIDE SEQUENCE</scope>
    <source>
        <strain evidence="4">5884</strain>
    </source>
</reference>
<reference evidence="4" key="1">
    <citation type="submission" date="2014-04" db="EMBL/GenBank/DDBJ databases">
        <authorList>
            <person name="Harrison E."/>
        </authorList>
    </citation>
    <scope>NUCLEOTIDE SEQUENCE</scope>
    <source>
        <strain evidence="4">5884</strain>
    </source>
</reference>
<dbReference type="Pfam" id="PF00534">
    <property type="entry name" value="Glycos_transf_1"/>
    <property type="match status" value="1"/>
</dbReference>
<proteinExistence type="predicted"/>
<dbReference type="Pfam" id="PF13439">
    <property type="entry name" value="Glyco_transf_4"/>
    <property type="match status" value="1"/>
</dbReference>
<dbReference type="PANTHER" id="PTHR46401">
    <property type="entry name" value="GLYCOSYLTRANSFERASE WBBK-RELATED"/>
    <property type="match status" value="1"/>
</dbReference>
<evidence type="ECO:0000259" key="3">
    <source>
        <dbReference type="Pfam" id="PF13439"/>
    </source>
</evidence>
<dbReference type="InterPro" id="IPR001296">
    <property type="entry name" value="Glyco_trans_1"/>
</dbReference>
<dbReference type="PANTHER" id="PTHR46401:SF2">
    <property type="entry name" value="GLYCOSYLTRANSFERASE WBBK-RELATED"/>
    <property type="match status" value="1"/>
</dbReference>
<dbReference type="Gene3D" id="3.40.50.2000">
    <property type="entry name" value="Glycogen Phosphorylase B"/>
    <property type="match status" value="2"/>
</dbReference>
<evidence type="ECO:0000259" key="2">
    <source>
        <dbReference type="Pfam" id="PF00534"/>
    </source>
</evidence>
<keyword evidence="1 4" id="KW-0808">Transferase</keyword>
<feature type="domain" description="Glycosyltransferase subfamily 4-like N-terminal" evidence="3">
    <location>
        <begin position="72"/>
        <end position="144"/>
    </location>
</feature>
<name>A0A0P0YQK6_9ENTR</name>
<sequence length="328" mass="37461">MKKFNFDSRWCGEHGIGRFANEIRKGNINFIDLPLKGNPAGKFDVLKLTYFLLKDRNYFYSPGYNAPFFFLKRCVITIHDLNHIDLSYNSSFLKKIYYKVVLKRACKHCALIFTVSDYSKKRIVEWSGVRPEKIIVVGNGVSEEFSQNCKPHSPGYKYIFIVGNRKEHKNEERAMSAFIHAQIDKDVKLVFSGDPSTKLIDLAKIHNVESRVIFSGRLSNNKLAEYYKGAEFLLFPSLYEGFGLPVIESMACGTPVITSNNTSLGEVAGDAAYLIDPYDQSQITKAIEELYFNYDLRASLREKGFERTKIYSWKKTIAKAEASLNSLP</sequence>
<protein>
    <submittedName>
        <fullName evidence="4">Putative glycosyltransferase</fullName>
    </submittedName>
</protein>
<organism evidence="4">
    <name type="scientific">Klebsiella sp. 5884</name>
    <dbReference type="NCBI Taxonomy" id="1497804"/>
    <lineage>
        <taxon>Bacteria</taxon>
        <taxon>Pseudomonadati</taxon>
        <taxon>Pseudomonadota</taxon>
        <taxon>Gammaproteobacteria</taxon>
        <taxon>Enterobacterales</taxon>
        <taxon>Enterobacteriaceae</taxon>
        <taxon>Klebsiella/Raoultella group</taxon>
        <taxon>Klebsiella</taxon>
    </lineage>
</organism>
<dbReference type="EMBL" id="AB924564">
    <property type="protein sequence ID" value="BAT23482.1"/>
    <property type="molecule type" value="Genomic_DNA"/>
</dbReference>
<feature type="domain" description="Glycosyl transferase family 1" evidence="2">
    <location>
        <begin position="151"/>
        <end position="306"/>
    </location>
</feature>
<dbReference type="SUPFAM" id="SSF53756">
    <property type="entry name" value="UDP-Glycosyltransferase/glycogen phosphorylase"/>
    <property type="match status" value="1"/>
</dbReference>
<dbReference type="AlphaFoldDB" id="A0A0P0YQK6"/>
<dbReference type="GO" id="GO:0016757">
    <property type="term" value="F:glycosyltransferase activity"/>
    <property type="evidence" value="ECO:0007669"/>
    <property type="project" value="InterPro"/>
</dbReference>
<evidence type="ECO:0000256" key="1">
    <source>
        <dbReference type="ARBA" id="ARBA00022679"/>
    </source>
</evidence>